<comment type="caution">
    <text evidence="6">The sequence shown here is derived from an EMBL/GenBank/DDBJ whole genome shotgun (WGS) entry which is preliminary data.</text>
</comment>
<evidence type="ECO:0000313" key="7">
    <source>
        <dbReference type="Proteomes" id="UP001363151"/>
    </source>
</evidence>
<dbReference type="SUPFAM" id="SSF57903">
    <property type="entry name" value="FYVE/PHD zinc finger"/>
    <property type="match status" value="1"/>
</dbReference>
<dbReference type="Pfam" id="PF13771">
    <property type="entry name" value="zf-HC5HC2H"/>
    <property type="match status" value="1"/>
</dbReference>
<sequence>MRARPSQVPSVAQLADKCSAAFGGTPWNVGVDVVCYRDGRDSCGWHADDTQGETLVGYEHAVPKVPPKDTGVRKRVVAILREGDRKAAGAEAFDDADTGLATRVPGAAGPLGLRQARGRFGHVDGIREGVRANGDGAASLDGAALYSRERLVETGGHNQAQRGVSGSLVRGAESVVGGGDAYKGAKADVPPSPMALRSPEPAPAAPLDALQRLPPPQYVSFRRRRSAPPPLPPPPMPPLPPPLGGGAAPPFSVEDGPHLGCFAGVPPLVARGAAAGAPPPPAEEGAPPPAPPPDALRYERAYTFRLERREAGNACSNAAFLACLSAAAGGRAPEPDTFAGCAALPPLDHWAGGDSDDDSGGDAYDGDDETFLKVQRRDDAVFRRARCAEKLMELVALVVAEQGGFLAPAAAPPWPKRRAATMADAATWLAHRKLYWRHARHARRRPKLLELAASAAPMPETKRALEWADALGASSSRILRRLVADATKREDERPVSDALLAADDDDGAAPKTCALCGAGDDEALGAFLAFADRGAGAGAPKTHVHEACAACSSGVFLDDGGDYCNVLKEVKRGRGMRCAADKACTRRPKLSGATVGCGKKSCKRSYHVPCALATGWCFGPSKTFYCARHRGGVDHDPDDVDEAAAAEESWLFDCACGVTGANFDDGSAMWACTVCDAWQHAACAGGGDAPAEDYACFKCVAKRQAAAPPLDALQRLPEPARG</sequence>
<dbReference type="Proteomes" id="UP001363151">
    <property type="component" value="Unassembled WGS sequence"/>
</dbReference>
<dbReference type="InterPro" id="IPR034732">
    <property type="entry name" value="EPHD"/>
</dbReference>
<evidence type="ECO:0000256" key="3">
    <source>
        <dbReference type="ARBA" id="ARBA00022833"/>
    </source>
</evidence>
<dbReference type="InterPro" id="IPR013083">
    <property type="entry name" value="Znf_RING/FYVE/PHD"/>
</dbReference>
<evidence type="ECO:0000256" key="1">
    <source>
        <dbReference type="ARBA" id="ARBA00022723"/>
    </source>
</evidence>
<evidence type="ECO:0000313" key="6">
    <source>
        <dbReference type="EMBL" id="KAK7253408.1"/>
    </source>
</evidence>
<evidence type="ECO:0000256" key="4">
    <source>
        <dbReference type="SAM" id="MobiDB-lite"/>
    </source>
</evidence>
<dbReference type="InterPro" id="IPR001965">
    <property type="entry name" value="Znf_PHD"/>
</dbReference>
<feature type="domain" description="PHD-type" evidence="5">
    <location>
        <begin position="510"/>
        <end position="630"/>
    </location>
</feature>
<protein>
    <submittedName>
        <fullName evidence="6">Microtubule-associated protein</fullName>
    </submittedName>
</protein>
<organism evidence="6 7">
    <name type="scientific">Aureococcus anophagefferens</name>
    <name type="common">Harmful bloom alga</name>
    <dbReference type="NCBI Taxonomy" id="44056"/>
    <lineage>
        <taxon>Eukaryota</taxon>
        <taxon>Sar</taxon>
        <taxon>Stramenopiles</taxon>
        <taxon>Ochrophyta</taxon>
        <taxon>Pelagophyceae</taxon>
        <taxon>Pelagomonadales</taxon>
        <taxon>Pelagomonadaceae</taxon>
        <taxon>Aureococcus</taxon>
    </lineage>
</organism>
<keyword evidence="3" id="KW-0862">Zinc</keyword>
<feature type="region of interest" description="Disordered" evidence="4">
    <location>
        <begin position="181"/>
        <end position="252"/>
    </location>
</feature>
<name>A0ABR1GC19_AURAN</name>
<dbReference type="EMBL" id="JBBJCI010000035">
    <property type="protein sequence ID" value="KAK7253408.1"/>
    <property type="molecule type" value="Genomic_DNA"/>
</dbReference>
<feature type="compositionally biased region" description="Pro residues" evidence="4">
    <location>
        <begin position="227"/>
        <end position="243"/>
    </location>
</feature>
<proteinExistence type="predicted"/>
<feature type="region of interest" description="Disordered" evidence="4">
    <location>
        <begin position="272"/>
        <end position="296"/>
    </location>
</feature>
<evidence type="ECO:0000259" key="5">
    <source>
        <dbReference type="PROSITE" id="PS51805"/>
    </source>
</evidence>
<dbReference type="InterPro" id="IPR019786">
    <property type="entry name" value="Zinc_finger_PHD-type_CS"/>
</dbReference>
<dbReference type="CDD" id="cd15571">
    <property type="entry name" value="ePHD"/>
    <property type="match status" value="1"/>
</dbReference>
<dbReference type="InterPro" id="IPR011011">
    <property type="entry name" value="Znf_FYVE_PHD"/>
</dbReference>
<dbReference type="PROSITE" id="PS01359">
    <property type="entry name" value="ZF_PHD_1"/>
    <property type="match status" value="1"/>
</dbReference>
<gene>
    <name evidence="6" type="ORF">SO694_00001737</name>
</gene>
<dbReference type="Gene3D" id="3.30.40.10">
    <property type="entry name" value="Zinc/RING finger domain, C3HC4 (zinc finger)"/>
    <property type="match status" value="2"/>
</dbReference>
<keyword evidence="2" id="KW-0863">Zinc-finger</keyword>
<dbReference type="SMART" id="SM00249">
    <property type="entry name" value="PHD"/>
    <property type="match status" value="2"/>
</dbReference>
<keyword evidence="7" id="KW-1185">Reference proteome</keyword>
<feature type="compositionally biased region" description="Pro residues" evidence="4">
    <location>
        <begin position="277"/>
        <end position="294"/>
    </location>
</feature>
<evidence type="ECO:0000256" key="2">
    <source>
        <dbReference type="ARBA" id="ARBA00022771"/>
    </source>
</evidence>
<accession>A0ABR1GC19</accession>
<dbReference type="PROSITE" id="PS51805">
    <property type="entry name" value="EPHD"/>
    <property type="match status" value="1"/>
</dbReference>
<keyword evidence="1" id="KW-0479">Metal-binding</keyword>
<reference evidence="6 7" key="1">
    <citation type="submission" date="2024-03" db="EMBL/GenBank/DDBJ databases">
        <title>Aureococcus anophagefferens CCMP1851 and Kratosvirus quantuckense: Draft genome of a second virus-susceptible host strain in the model system.</title>
        <authorList>
            <person name="Chase E."/>
            <person name="Truchon A.R."/>
            <person name="Schepens W."/>
            <person name="Wilhelm S.W."/>
        </authorList>
    </citation>
    <scope>NUCLEOTIDE SEQUENCE [LARGE SCALE GENOMIC DNA]</scope>
    <source>
        <strain evidence="6 7">CCMP1851</strain>
    </source>
</reference>